<sequence length="681" mass="76288">QSIQESNGQASQDTMVSIDVYRTPPLPDYLLVSSSSLLELFNRCPSCGTGSILSMKSHLNGSALTLKWECEQCQEQSWSSQPRLRGRYFEGNVKFTSAAHTTGLPFSRASDFADVMGLALPAQRTIHDLLVNLILPSVDHVYVNHMRDMRSTVRNVMDGRGLDISIDGRYDSPGYSATNCTVSTIDLKTNLIIMVVNMHKRMRGIEGKSGRMEKEGVREGLKRIAALVYKIRSVCSDNDAKIGKMLREDAHFKDIKHLLDFWHLIKKINHDLRELEKKKSCPNIQFWRRKIINHAYFVHLKYARNRARGLNYWMSVLPHVTGRHSHFQKIPFLNGISKCKHTKLGRDTTHLIKRDSDEYQELKAVILKTTFLSGFLRASPKKNTSPNECFNSIINMYAPKKNASTPPWYEERVKLATLHFNNLSLLNMLNLREERYDTSVKVIGRGSRAVKRKMAKVDHAWRREVWQAIPGVIDGRLLEQFMKRMNAPSNQTYIEAMQNEEEEEEEEGEREEEGDGGESDVSEELGGGMYGEDVDSDQKPAMNVIELSDVEDEESEVEVEEGGGGGQEGSDWDEGEAAVRAMEAVARGRGRGRGRGGKGGRGGRGEGGGVVQSLAKVDLNAATTSAPDSQPSIDEEKEEGRAKKLVKRAKKEKMDDPDQDSDPDFDPTPAKKGKGKGTGKG</sequence>
<feature type="compositionally biased region" description="Acidic residues" evidence="1">
    <location>
        <begin position="498"/>
        <end position="523"/>
    </location>
</feature>
<keyword evidence="4" id="KW-1185">Reference proteome</keyword>
<dbReference type="PANTHER" id="PTHR31751:SF42">
    <property type="entry name" value="PROTEIN CBG10204"/>
    <property type="match status" value="1"/>
</dbReference>
<dbReference type="AlphaFoldDB" id="A0AAV5T3V4"/>
<dbReference type="Pfam" id="PF20700">
    <property type="entry name" value="Mutator"/>
    <property type="match status" value="1"/>
</dbReference>
<feature type="compositionally biased region" description="Polar residues" evidence="1">
    <location>
        <begin position="621"/>
        <end position="632"/>
    </location>
</feature>
<evidence type="ECO:0000313" key="4">
    <source>
        <dbReference type="Proteomes" id="UP001432027"/>
    </source>
</evidence>
<protein>
    <recommendedName>
        <fullName evidence="2">Mutator-like transposase domain-containing protein</fullName>
    </recommendedName>
</protein>
<feature type="compositionally biased region" description="Basic residues" evidence="1">
    <location>
        <begin position="671"/>
        <end position="681"/>
    </location>
</feature>
<dbReference type="Proteomes" id="UP001432027">
    <property type="component" value="Unassembled WGS sequence"/>
</dbReference>
<feature type="compositionally biased region" description="Low complexity" evidence="1">
    <location>
        <begin position="578"/>
        <end position="587"/>
    </location>
</feature>
<accession>A0AAV5T3V4</accession>
<dbReference type="InterPro" id="IPR049012">
    <property type="entry name" value="Mutator_transp_dom"/>
</dbReference>
<evidence type="ECO:0000256" key="1">
    <source>
        <dbReference type="SAM" id="MobiDB-lite"/>
    </source>
</evidence>
<comment type="caution">
    <text evidence="3">The sequence shown here is derived from an EMBL/GenBank/DDBJ whole genome shotgun (WGS) entry which is preliminary data.</text>
</comment>
<name>A0AAV5T3V4_9BILA</name>
<feature type="domain" description="Mutator-like transposase" evidence="2">
    <location>
        <begin position="39"/>
        <end position="279"/>
    </location>
</feature>
<feature type="compositionally biased region" description="Gly residues" evidence="1">
    <location>
        <begin position="599"/>
        <end position="610"/>
    </location>
</feature>
<feature type="non-terminal residue" evidence="3">
    <location>
        <position position="1"/>
    </location>
</feature>
<evidence type="ECO:0000259" key="2">
    <source>
        <dbReference type="Pfam" id="PF20700"/>
    </source>
</evidence>
<feature type="compositionally biased region" description="Acidic residues" evidence="1">
    <location>
        <begin position="655"/>
        <end position="665"/>
    </location>
</feature>
<feature type="region of interest" description="Disordered" evidence="1">
    <location>
        <begin position="497"/>
        <end position="681"/>
    </location>
</feature>
<proteinExistence type="predicted"/>
<feature type="compositionally biased region" description="Acidic residues" evidence="1">
    <location>
        <begin position="548"/>
        <end position="561"/>
    </location>
</feature>
<organism evidence="3 4">
    <name type="scientific">Pristionchus entomophagus</name>
    <dbReference type="NCBI Taxonomy" id="358040"/>
    <lineage>
        <taxon>Eukaryota</taxon>
        <taxon>Metazoa</taxon>
        <taxon>Ecdysozoa</taxon>
        <taxon>Nematoda</taxon>
        <taxon>Chromadorea</taxon>
        <taxon>Rhabditida</taxon>
        <taxon>Rhabditina</taxon>
        <taxon>Diplogasteromorpha</taxon>
        <taxon>Diplogasteroidea</taxon>
        <taxon>Neodiplogasteridae</taxon>
        <taxon>Pristionchus</taxon>
    </lineage>
</organism>
<dbReference type="EMBL" id="BTSX01000003">
    <property type="protein sequence ID" value="GMS90196.1"/>
    <property type="molecule type" value="Genomic_DNA"/>
</dbReference>
<feature type="compositionally biased region" description="Basic residues" evidence="1">
    <location>
        <begin position="588"/>
        <end position="598"/>
    </location>
</feature>
<reference evidence="3" key="1">
    <citation type="submission" date="2023-10" db="EMBL/GenBank/DDBJ databases">
        <title>Genome assembly of Pristionchus species.</title>
        <authorList>
            <person name="Yoshida K."/>
            <person name="Sommer R.J."/>
        </authorList>
    </citation>
    <scope>NUCLEOTIDE SEQUENCE</scope>
    <source>
        <strain evidence="3">RS0144</strain>
    </source>
</reference>
<evidence type="ECO:0000313" key="3">
    <source>
        <dbReference type="EMBL" id="GMS90196.1"/>
    </source>
</evidence>
<gene>
    <name evidence="3" type="ORF">PENTCL1PPCAC_12371</name>
</gene>
<feature type="non-terminal residue" evidence="3">
    <location>
        <position position="681"/>
    </location>
</feature>
<dbReference type="PANTHER" id="PTHR31751">
    <property type="entry name" value="SI:CH211-108C17.2-RELATED-RELATED"/>
    <property type="match status" value="1"/>
</dbReference>